<keyword evidence="3" id="KW-0132">Cell division</keyword>
<dbReference type="GO" id="GO:0005881">
    <property type="term" value="C:cytoplasmic microtubule"/>
    <property type="evidence" value="ECO:0007669"/>
    <property type="project" value="TreeGrafter"/>
</dbReference>
<keyword evidence="4" id="KW-0493">Microtubule</keyword>
<feature type="compositionally biased region" description="Low complexity" evidence="6">
    <location>
        <begin position="336"/>
        <end position="347"/>
    </location>
</feature>
<name>A0A0C2XFT7_AMAMK</name>
<dbReference type="Gene3D" id="1.25.10.10">
    <property type="entry name" value="Leucine-rich Repeat Variant"/>
    <property type="match status" value="2"/>
</dbReference>
<evidence type="ECO:0000313" key="8">
    <source>
        <dbReference type="EMBL" id="KIL68306.1"/>
    </source>
</evidence>
<feature type="domain" description="TOG" evidence="7">
    <location>
        <begin position="1"/>
        <end position="277"/>
    </location>
</feature>
<dbReference type="InterPro" id="IPR034085">
    <property type="entry name" value="TOG"/>
</dbReference>
<feature type="compositionally biased region" description="Polar residues" evidence="6">
    <location>
        <begin position="741"/>
        <end position="756"/>
    </location>
</feature>
<feature type="region of interest" description="Disordered" evidence="6">
    <location>
        <begin position="276"/>
        <end position="356"/>
    </location>
</feature>
<dbReference type="SMART" id="SM01349">
    <property type="entry name" value="TOG"/>
    <property type="match status" value="2"/>
</dbReference>
<dbReference type="PANTHER" id="PTHR21567:SF9">
    <property type="entry name" value="CLIP-ASSOCIATING PROTEIN"/>
    <property type="match status" value="1"/>
</dbReference>
<dbReference type="OrthoDB" id="46159at2759"/>
<feature type="compositionally biased region" description="Low complexity" evidence="6">
    <location>
        <begin position="705"/>
        <end position="718"/>
    </location>
</feature>
<evidence type="ECO:0000313" key="9">
    <source>
        <dbReference type="Proteomes" id="UP000054549"/>
    </source>
</evidence>
<dbReference type="GO" id="GO:0005876">
    <property type="term" value="C:spindle microtubule"/>
    <property type="evidence" value="ECO:0007669"/>
    <property type="project" value="TreeGrafter"/>
</dbReference>
<reference evidence="8 9" key="1">
    <citation type="submission" date="2014-04" db="EMBL/GenBank/DDBJ databases">
        <title>Evolutionary Origins and Diversification of the Mycorrhizal Mutualists.</title>
        <authorList>
            <consortium name="DOE Joint Genome Institute"/>
            <consortium name="Mycorrhizal Genomics Consortium"/>
            <person name="Kohler A."/>
            <person name="Kuo A."/>
            <person name="Nagy L.G."/>
            <person name="Floudas D."/>
            <person name="Copeland A."/>
            <person name="Barry K.W."/>
            <person name="Cichocki N."/>
            <person name="Veneault-Fourrey C."/>
            <person name="LaButti K."/>
            <person name="Lindquist E.A."/>
            <person name="Lipzen A."/>
            <person name="Lundell T."/>
            <person name="Morin E."/>
            <person name="Murat C."/>
            <person name="Riley R."/>
            <person name="Ohm R."/>
            <person name="Sun H."/>
            <person name="Tunlid A."/>
            <person name="Henrissat B."/>
            <person name="Grigoriev I.V."/>
            <person name="Hibbett D.S."/>
            <person name="Martin F."/>
        </authorList>
    </citation>
    <scope>NUCLEOTIDE SEQUENCE [LARGE SCALE GENOMIC DNA]</scope>
    <source>
        <strain evidence="8 9">Koide BX008</strain>
    </source>
</reference>
<feature type="compositionally biased region" description="Low complexity" evidence="6">
    <location>
        <begin position="765"/>
        <end position="779"/>
    </location>
</feature>
<dbReference type="Pfam" id="PF12348">
    <property type="entry name" value="CLASP_N"/>
    <property type="match status" value="1"/>
</dbReference>
<accession>A0A0C2XFT7</accession>
<feature type="region of interest" description="Disordered" evidence="6">
    <location>
        <begin position="842"/>
        <end position="886"/>
    </location>
</feature>
<dbReference type="Proteomes" id="UP000054549">
    <property type="component" value="Unassembled WGS sequence"/>
</dbReference>
<keyword evidence="5" id="KW-0498">Mitosis</keyword>
<dbReference type="SUPFAM" id="SSF48371">
    <property type="entry name" value="ARM repeat"/>
    <property type="match status" value="1"/>
</dbReference>
<feature type="region of interest" description="Disordered" evidence="6">
    <location>
        <begin position="639"/>
        <end position="797"/>
    </location>
</feature>
<protein>
    <recommendedName>
        <fullName evidence="7">TOG domain-containing protein</fullName>
    </recommendedName>
</protein>
<organism evidence="8 9">
    <name type="scientific">Amanita muscaria (strain Koide BX008)</name>
    <dbReference type="NCBI Taxonomy" id="946122"/>
    <lineage>
        <taxon>Eukaryota</taxon>
        <taxon>Fungi</taxon>
        <taxon>Dikarya</taxon>
        <taxon>Basidiomycota</taxon>
        <taxon>Agaricomycotina</taxon>
        <taxon>Agaricomycetes</taxon>
        <taxon>Agaricomycetidae</taxon>
        <taxon>Agaricales</taxon>
        <taxon>Pluteineae</taxon>
        <taxon>Amanitaceae</taxon>
        <taxon>Amanita</taxon>
    </lineage>
</organism>
<feature type="compositionally biased region" description="Polar residues" evidence="6">
    <location>
        <begin position="854"/>
        <end position="879"/>
    </location>
</feature>
<evidence type="ECO:0000259" key="7">
    <source>
        <dbReference type="SMART" id="SM01349"/>
    </source>
</evidence>
<feature type="compositionally biased region" description="Polar residues" evidence="6">
    <location>
        <begin position="649"/>
        <end position="673"/>
    </location>
</feature>
<dbReference type="STRING" id="946122.A0A0C2XFT7"/>
<evidence type="ECO:0000256" key="6">
    <source>
        <dbReference type="SAM" id="MobiDB-lite"/>
    </source>
</evidence>
<dbReference type="HOGENOM" id="CLU_003840_0_0_1"/>
<evidence type="ECO:0000256" key="3">
    <source>
        <dbReference type="ARBA" id="ARBA00022618"/>
    </source>
</evidence>
<feature type="compositionally biased region" description="Polar residues" evidence="6">
    <location>
        <begin position="681"/>
        <end position="690"/>
    </location>
</feature>
<evidence type="ECO:0000256" key="4">
    <source>
        <dbReference type="ARBA" id="ARBA00022701"/>
    </source>
</evidence>
<gene>
    <name evidence="8" type="ORF">M378DRAFT_946575</name>
</gene>
<dbReference type="GO" id="GO:1990023">
    <property type="term" value="C:mitotic spindle midzone"/>
    <property type="evidence" value="ECO:0007669"/>
    <property type="project" value="TreeGrafter"/>
</dbReference>
<evidence type="ECO:0000256" key="5">
    <source>
        <dbReference type="ARBA" id="ARBA00022776"/>
    </source>
</evidence>
<dbReference type="GO" id="GO:0090307">
    <property type="term" value="P:mitotic spindle assembly"/>
    <property type="evidence" value="ECO:0007669"/>
    <property type="project" value="TreeGrafter"/>
</dbReference>
<keyword evidence="5" id="KW-0131">Cell cycle</keyword>
<dbReference type="GO" id="GO:0005815">
    <property type="term" value="C:microtubule organizing center"/>
    <property type="evidence" value="ECO:0007669"/>
    <property type="project" value="TreeGrafter"/>
</dbReference>
<evidence type="ECO:0000256" key="1">
    <source>
        <dbReference type="ARBA" id="ARBA00004186"/>
    </source>
</evidence>
<sequence>MDSDSSRLEKLILQCKSNDVDVKVDALTKLQTLFESNIQIDDPDTLINVFKSCVRTANQLLTTATLSALPSLLPLLITRPVNAHSSNGSLHSSSSSSSMVIDAATLRQALNAFLPAGGIIERLGDKEKVQLKARECMVILGRLAFRVGPSSSLSTRSVNGKNPETPLMIFERYLKDAGLSSKVWKVREQSILTLIHIRRAHATFPMRPYLSPLVDCLEDTDPHVRDCARQSIVELFSGPAVTDAARADLKKEMSKKGVRKTIVDSVLMKLLSGSMAGIPQSHEGSDNGDVSTPKEYIPPSLILQGRRPRLGSQSASSQAGAHNRTTSQDSVKETSSRPSSRPASRTAMVSPPPAIVNEDNPDVKAVFVASVKDLENEILSMGRSFEGKETEHNWGPREQAISRVRGMLKGGVYRRFPDIFIGLLKDGFIQLSFKTLTSLRTTVAANTCSLYCEMASILGSAMDPFCEALLMNLLKMASLTKKIIAQQAQTCVTAIITYTSAQPRTVIPLLSSTLQEKSIQARIFATGHLKHYIGSHGLRGKYSIESSGNLDVLEKMIKKSLTDANPSVKEGARAAFWSFNEIWRDRGAIIIDSLDATTRKQLENACPKPELVAAPPTTPKFVKKASVAAIIAANRAKARANATAPPTLRHQTNSNPYTSTTRPGSPLSLQNSLAEYPSPLKMSTSSTSVAGSRPRVVSATDNRITRTTSTPAIPTTTSSGVSKRALSPPSPEYSTYRRRISSSLATTSVSNRSSTIRRAMQTVLPASPSDASVPSSPTPRATNAAARKGPVPVPTRHSSILPNFLDFQDESLLLAQTVPIPEGDTDSEIEKSVNLMSFSNSPIQQLSRPHINSPPRSLSPKSGDSKPTASVSNALSSGSIPDAAPGQPIVEDALRARAEQAESAAERLLELVEPEDEDTPGIPFALLVGGSNGRELRSAPSLGMDNITTPKTPVNRGAAIMRQAAQFKDSPTYGGKATSLLDVLQSHRKRETGWWAKRKMLVSKQGVAGLDVHAELQRHIAVLEGGEPDLTTLEQLILTCLANKATDVSPTLSPIFDDPVSPSPLNATQSMPLLHVDTWEKDKTFDRLFKALVQFLNEAKDSESTDYGLILLWEMLENQATYLEGKEAELFSVLLRVRYCNRYEVLEATNLIRDSLTSKTEPVYGLTTMHAGLRAFKSDGSPQVGQETVKANSYAFGLVALSKFVLRLPAEIAEEELPRLRQTLINALNDKTSLIVREAAAATIIAAQLVLRDETHLFALLDGLADDKKNLLTYLFDKHGARGMSPTASLEGLPGINKLEKEIRRLDTRMSTPLQFPRDLTKP</sequence>
<dbReference type="GO" id="GO:0051301">
    <property type="term" value="P:cell division"/>
    <property type="evidence" value="ECO:0007669"/>
    <property type="project" value="UniProtKB-KW"/>
</dbReference>
<dbReference type="InterPro" id="IPR011989">
    <property type="entry name" value="ARM-like"/>
</dbReference>
<dbReference type="GO" id="GO:0008017">
    <property type="term" value="F:microtubule binding"/>
    <property type="evidence" value="ECO:0007669"/>
    <property type="project" value="TreeGrafter"/>
</dbReference>
<feature type="compositionally biased region" description="Low complexity" evidence="6">
    <location>
        <begin position="311"/>
        <end position="321"/>
    </location>
</feature>
<evidence type="ECO:0000256" key="2">
    <source>
        <dbReference type="ARBA" id="ARBA00009549"/>
    </source>
</evidence>
<dbReference type="PANTHER" id="PTHR21567">
    <property type="entry name" value="CLASP"/>
    <property type="match status" value="1"/>
</dbReference>
<comment type="similarity">
    <text evidence="2">Belongs to the CLASP family.</text>
</comment>
<dbReference type="EMBL" id="KN818229">
    <property type="protein sequence ID" value="KIL68306.1"/>
    <property type="molecule type" value="Genomic_DNA"/>
</dbReference>
<proteinExistence type="inferred from homology"/>
<dbReference type="InterPro" id="IPR016024">
    <property type="entry name" value="ARM-type_fold"/>
</dbReference>
<comment type="subcellular location">
    <subcellularLocation>
        <location evidence="1">Cytoplasm</location>
        <location evidence="1">Cytoskeleton</location>
        <location evidence="1">Spindle</location>
    </subcellularLocation>
</comment>
<dbReference type="InParanoid" id="A0A0C2XFT7"/>
<keyword evidence="9" id="KW-1185">Reference proteome</keyword>
<feature type="domain" description="TOG" evidence="7">
    <location>
        <begin position="370"/>
        <end position="615"/>
    </location>
</feature>
<dbReference type="InterPro" id="IPR024395">
    <property type="entry name" value="CLASP_N_dom"/>
</dbReference>